<feature type="repeat" description="WD" evidence="2">
    <location>
        <begin position="603"/>
        <end position="644"/>
    </location>
</feature>
<dbReference type="SMART" id="SM00320">
    <property type="entry name" value="WD40"/>
    <property type="match status" value="3"/>
</dbReference>
<accession>A0A2J6QA20</accession>
<organism evidence="5 6">
    <name type="scientific">Hyaloscypha hepaticicola</name>
    <dbReference type="NCBI Taxonomy" id="2082293"/>
    <lineage>
        <taxon>Eukaryota</taxon>
        <taxon>Fungi</taxon>
        <taxon>Dikarya</taxon>
        <taxon>Ascomycota</taxon>
        <taxon>Pezizomycotina</taxon>
        <taxon>Leotiomycetes</taxon>
        <taxon>Helotiales</taxon>
        <taxon>Hyaloscyphaceae</taxon>
        <taxon>Hyaloscypha</taxon>
    </lineage>
</organism>
<dbReference type="PROSITE" id="PS50082">
    <property type="entry name" value="WD_REPEATS_2"/>
    <property type="match status" value="2"/>
</dbReference>
<dbReference type="PROSITE" id="PS50294">
    <property type="entry name" value="WD_REPEATS_REGION"/>
    <property type="match status" value="2"/>
</dbReference>
<dbReference type="PANTHER" id="PTHR10039:SF17">
    <property type="entry name" value="FUNGAL STAND N-TERMINAL GOODBYE DOMAIN-CONTAINING PROTEIN-RELATED"/>
    <property type="match status" value="1"/>
</dbReference>
<dbReference type="CDD" id="cd00200">
    <property type="entry name" value="WD40"/>
    <property type="match status" value="1"/>
</dbReference>
<dbReference type="Proteomes" id="UP000235672">
    <property type="component" value="Unassembled WGS sequence"/>
</dbReference>
<dbReference type="STRING" id="1745343.A0A2J6QA20"/>
<dbReference type="EMBL" id="KZ613475">
    <property type="protein sequence ID" value="PMD23126.1"/>
    <property type="molecule type" value="Genomic_DNA"/>
</dbReference>
<evidence type="ECO:0000313" key="6">
    <source>
        <dbReference type="Proteomes" id="UP000235672"/>
    </source>
</evidence>
<dbReference type="InterPro" id="IPR056884">
    <property type="entry name" value="NPHP3-like_N"/>
</dbReference>
<feature type="compositionally biased region" description="Basic and acidic residues" evidence="3">
    <location>
        <begin position="847"/>
        <end position="859"/>
    </location>
</feature>
<evidence type="ECO:0000256" key="3">
    <source>
        <dbReference type="SAM" id="MobiDB-lite"/>
    </source>
</evidence>
<feature type="domain" description="Nephrocystin 3-like N-terminal" evidence="4">
    <location>
        <begin position="82"/>
        <end position="204"/>
    </location>
</feature>
<dbReference type="Pfam" id="PF24883">
    <property type="entry name" value="NPHP3_N"/>
    <property type="match status" value="1"/>
</dbReference>
<evidence type="ECO:0000313" key="5">
    <source>
        <dbReference type="EMBL" id="PMD23126.1"/>
    </source>
</evidence>
<dbReference type="InterPro" id="IPR036322">
    <property type="entry name" value="WD40_repeat_dom_sf"/>
</dbReference>
<reference evidence="5 6" key="1">
    <citation type="submission" date="2016-05" db="EMBL/GenBank/DDBJ databases">
        <title>A degradative enzymes factory behind the ericoid mycorrhizal symbiosis.</title>
        <authorList>
            <consortium name="DOE Joint Genome Institute"/>
            <person name="Martino E."/>
            <person name="Morin E."/>
            <person name="Grelet G."/>
            <person name="Kuo A."/>
            <person name="Kohler A."/>
            <person name="Daghino S."/>
            <person name="Barry K."/>
            <person name="Choi C."/>
            <person name="Cichocki N."/>
            <person name="Clum A."/>
            <person name="Copeland A."/>
            <person name="Hainaut M."/>
            <person name="Haridas S."/>
            <person name="Labutti K."/>
            <person name="Lindquist E."/>
            <person name="Lipzen A."/>
            <person name="Khouja H.-R."/>
            <person name="Murat C."/>
            <person name="Ohm R."/>
            <person name="Olson A."/>
            <person name="Spatafora J."/>
            <person name="Veneault-Fourrey C."/>
            <person name="Henrissat B."/>
            <person name="Grigoriev I."/>
            <person name="Martin F."/>
            <person name="Perotto S."/>
        </authorList>
    </citation>
    <scope>NUCLEOTIDE SEQUENCE [LARGE SCALE GENOMIC DNA]</scope>
    <source>
        <strain evidence="5 6">UAMH 7357</strain>
    </source>
</reference>
<protein>
    <recommendedName>
        <fullName evidence="4">Nephrocystin 3-like N-terminal domain-containing protein</fullName>
    </recommendedName>
</protein>
<dbReference type="AlphaFoldDB" id="A0A2J6QA20"/>
<feature type="region of interest" description="Disordered" evidence="3">
    <location>
        <begin position="1034"/>
        <end position="1075"/>
    </location>
</feature>
<keyword evidence="1" id="KW-0677">Repeat</keyword>
<dbReference type="SUPFAM" id="SSF50978">
    <property type="entry name" value="WD40 repeat-like"/>
    <property type="match status" value="1"/>
</dbReference>
<sequence length="1110" mass="123495">MSVHDLSRQRQSSRGHDYNNIQINEKAHLGDTYNISQENPLSPLSFVANALFNSSAREHESTCLPNTRVDVRQKISQWANCEDQQCLFYFFFSRGGGDAGNASKFVTTIAIQLAVHIPPVERHIWDAITACKIIASQSLADQWRQLVLRPLLKLEGNDTYPSYIMVIDALDECENEKDIPIILRLLAEARSLKKVRLRVLIASRPEVPIRSGFYKISDTEHHDFILHDIEAAIVDHDIFIFLEHQMGLIGEEWRLGTSWPGEQALRRLVINASGLFIWAATAYRFIFEGRHRAAKRLSMMLEGSTLTRTPEHHLNDVYIKVLKSTIHEEDLEEDKEDTYSMLRQVLGTIVLLYSPLSIKSVSKLLSLPTGAMEGGLADLHAVLDIPKDTSRALRLHHPSFRDFLLNKDRCSDPNFWVDKKQAHQALADSCIRLMSISLKQDVCGKKTPGSQASQVESNWIEKCLPPEVQYACLYWVQHLQRSGSQVHDSEEVHRFLQAHLLHWLEALGWMGKTSEGIQAILSLEAHVPTIENPNLHAFIHDAKRFALYNRSIIEQAPLQLYCSALVFSPETSIIREAFETHIPPWIERRPRVQAHWSAALQTLEGHSDSVYSVAFSPDGKQVVSGSGDQTVRLWDAVTGAALQTFEGHSDWVYSVAFSPDGKQVVSGSGDQTVRLWDAVTGAALQTLEGHSSAVYSYLASSAHDDFIHQLRNPTRITSSSSLPDIRNNPEAAAKMPAVAVKGGCLESLQAQWRKVDQAAIAIYESPQARQFAEDVRRRIAIALHSLGDEINPSAQQPRFNRPEDAEGFLQSQGSAEAGVDADEESRRRQREELMYWNAVHMEKMEKERKLAAERPENKSRGSSFDDFLQQDNSGEKGTYVYNTGADTNREEEGLRQRGVRGLNRGSVYANPFGDEHNIDLDEQRAIDASLMSPEASERFEVMSDLYSANEEKPTNTIAEQLLVDTSEPVPDPPVSYPTIEAPMMAETTDFTNMAAREDAYASIHAWADNANHSFYSPLPATPRAATPQQVVPGSPLFSDPDVSVPGSGDITPTDSASLAGSGEDVWQPRSGATSEADVMSVDGEGISTPGSWTEVGSVVSENDVGAGVNH</sequence>
<evidence type="ECO:0000256" key="1">
    <source>
        <dbReference type="ARBA" id="ARBA00022737"/>
    </source>
</evidence>
<dbReference type="Gene3D" id="2.130.10.10">
    <property type="entry name" value="YVTN repeat-like/Quinoprotein amine dehydrogenase"/>
    <property type="match status" value="1"/>
</dbReference>
<dbReference type="InterPro" id="IPR015943">
    <property type="entry name" value="WD40/YVTN_repeat-like_dom_sf"/>
</dbReference>
<evidence type="ECO:0000256" key="2">
    <source>
        <dbReference type="PROSITE-ProRule" id="PRU00221"/>
    </source>
</evidence>
<name>A0A2J6QA20_9HELO</name>
<feature type="region of interest" description="Disordered" evidence="3">
    <location>
        <begin position="847"/>
        <end position="898"/>
    </location>
</feature>
<keyword evidence="6" id="KW-1185">Reference proteome</keyword>
<feature type="repeat" description="WD" evidence="2">
    <location>
        <begin position="645"/>
        <end position="686"/>
    </location>
</feature>
<dbReference type="PANTHER" id="PTHR10039">
    <property type="entry name" value="AMELOGENIN"/>
    <property type="match status" value="1"/>
</dbReference>
<keyword evidence="2" id="KW-0853">WD repeat</keyword>
<evidence type="ECO:0000259" key="4">
    <source>
        <dbReference type="Pfam" id="PF24883"/>
    </source>
</evidence>
<dbReference type="Pfam" id="PF00400">
    <property type="entry name" value="WD40"/>
    <property type="match status" value="2"/>
</dbReference>
<feature type="region of interest" description="Disordered" evidence="3">
    <location>
        <begin position="1"/>
        <end position="20"/>
    </location>
</feature>
<dbReference type="InterPro" id="IPR001680">
    <property type="entry name" value="WD40_rpt"/>
</dbReference>
<gene>
    <name evidence="5" type="ORF">NA56DRAFT_701399</name>
</gene>
<dbReference type="OrthoDB" id="3926760at2759"/>
<proteinExistence type="predicted"/>